<dbReference type="EMBL" id="CP002408">
    <property type="protein sequence ID" value="AFU57476.1"/>
    <property type="molecule type" value="Genomic_DNA"/>
</dbReference>
<dbReference type="InParanoid" id="K0I879"/>
<dbReference type="SUPFAM" id="SSF49764">
    <property type="entry name" value="HSP20-like chaperones"/>
    <property type="match status" value="1"/>
</dbReference>
<dbReference type="HOGENOM" id="CLU_117605_1_0_2"/>
<evidence type="ECO:0000259" key="3">
    <source>
        <dbReference type="PROSITE" id="PS01031"/>
    </source>
</evidence>
<dbReference type="RefSeq" id="WP_015018022.1">
    <property type="nucleotide sequence ID" value="NC_018719.1"/>
</dbReference>
<keyword evidence="5" id="KW-1185">Reference proteome</keyword>
<dbReference type="Proteomes" id="UP000008037">
    <property type="component" value="Chromosome"/>
</dbReference>
<dbReference type="CDD" id="cd06464">
    <property type="entry name" value="ACD_sHsps-like"/>
    <property type="match status" value="1"/>
</dbReference>
<dbReference type="PROSITE" id="PS01031">
    <property type="entry name" value="SHSP"/>
    <property type="match status" value="1"/>
</dbReference>
<dbReference type="AlphaFoldDB" id="K0I879"/>
<evidence type="ECO:0000313" key="5">
    <source>
        <dbReference type="Proteomes" id="UP000008037"/>
    </source>
</evidence>
<accession>K0I879</accession>
<sequence>MWRDFDLGFGTTRRLFEDIDREFRDAEEMLNRMFRTVREMNPSDIAGTFPYYYGYQITIGPDGKPHVREFGNVRPSARGLVEQSGVREPLVDTKLEEKDNTLTITAEMPGVTKQDIKVKVSPEYVSIHAEKGDKKYHTDIPVDVELDDKSAKATYSNGILELKIKLKAPPKPKETEVQVE</sequence>
<dbReference type="STRING" id="1237085.Ngar_c05330"/>
<dbReference type="Gene3D" id="2.60.40.790">
    <property type="match status" value="1"/>
</dbReference>
<feature type="domain" description="SHSP" evidence="3">
    <location>
        <begin position="81"/>
        <end position="180"/>
    </location>
</feature>
<protein>
    <submittedName>
        <fullName evidence="4">Heat-shock protein Hsp22</fullName>
    </submittedName>
</protein>
<dbReference type="KEGG" id="nga:Ngar_c05330"/>
<gene>
    <name evidence="4" type="primary">hsp20</name>
    <name evidence="4" type="ordered locus">Ngar_c05330</name>
</gene>
<reference evidence="4 5" key="1">
    <citation type="journal article" date="2012" name="Environ. Microbiol.">
        <title>The genome of the ammonia-oxidizing Candidatus Nitrososphaera gargensis: insights into metabolic versatility and environmental adaptations.</title>
        <authorList>
            <person name="Spang A."/>
            <person name="Poehlein A."/>
            <person name="Offre P."/>
            <person name="Zumbragel S."/>
            <person name="Haider S."/>
            <person name="Rychlik N."/>
            <person name="Nowka B."/>
            <person name="Schmeisser C."/>
            <person name="Lebedeva E.V."/>
            <person name="Rattei T."/>
            <person name="Bohm C."/>
            <person name="Schmid M."/>
            <person name="Galushko A."/>
            <person name="Hatzenpichler R."/>
            <person name="Weinmaier T."/>
            <person name="Daniel R."/>
            <person name="Schleper C."/>
            <person name="Spieck E."/>
            <person name="Streit W."/>
            <person name="Wagner M."/>
        </authorList>
    </citation>
    <scope>NUCLEOTIDE SEQUENCE [LARGE SCALE GENOMIC DNA]</scope>
    <source>
        <strain evidence="5">Ga9.2</strain>
    </source>
</reference>
<dbReference type="Pfam" id="PF00011">
    <property type="entry name" value="HSP20"/>
    <property type="match status" value="1"/>
</dbReference>
<dbReference type="OrthoDB" id="26084at2157"/>
<dbReference type="GeneID" id="13796707"/>
<dbReference type="InterPro" id="IPR008978">
    <property type="entry name" value="HSP20-like_chaperone"/>
</dbReference>
<comment type="similarity">
    <text evidence="1 2">Belongs to the small heat shock protein (HSP20) family.</text>
</comment>
<proteinExistence type="inferred from homology"/>
<evidence type="ECO:0000313" key="4">
    <source>
        <dbReference type="EMBL" id="AFU57476.1"/>
    </source>
</evidence>
<organism evidence="4 5">
    <name type="scientific">Nitrososphaera gargensis (strain Ga9.2)</name>
    <dbReference type="NCBI Taxonomy" id="1237085"/>
    <lineage>
        <taxon>Archaea</taxon>
        <taxon>Nitrososphaerota</taxon>
        <taxon>Nitrososphaeria</taxon>
        <taxon>Nitrososphaerales</taxon>
        <taxon>Nitrososphaeraceae</taxon>
        <taxon>Nitrososphaera</taxon>
    </lineage>
</organism>
<dbReference type="InterPro" id="IPR002068">
    <property type="entry name" value="A-crystallin/Hsp20_dom"/>
</dbReference>
<dbReference type="NCBIfam" id="NF041800">
    <property type="entry name" value="Hsp20"/>
    <property type="match status" value="1"/>
</dbReference>
<evidence type="ECO:0000256" key="1">
    <source>
        <dbReference type="PROSITE-ProRule" id="PRU00285"/>
    </source>
</evidence>
<evidence type="ECO:0000256" key="2">
    <source>
        <dbReference type="RuleBase" id="RU003616"/>
    </source>
</evidence>
<name>K0I879_NITGG</name>